<dbReference type="EMBL" id="OU892281">
    <property type="protein sequence ID" value="CAG9769569.1"/>
    <property type="molecule type" value="Genomic_DNA"/>
</dbReference>
<dbReference type="AlphaFoldDB" id="A0A9N9MQQ3"/>
<keyword evidence="7" id="KW-1185">Reference proteome</keyword>
<sequence length="160" mass="18085">MATNKSSELIETISQRGRTLLVKNKFKYREESRKIVSGETKWTCIKDRCTAYLRTIGDRDHRVVTGKREQHFHEPDPDCVLKRQLLNQLVKKKVKSEITENPSHLTKKILAEEDSTSATGRSNARLDLPIPGPLGQGAEPSDTYLELPSTSNEPETLPKS</sequence>
<proteinExistence type="predicted"/>
<evidence type="ECO:0000256" key="3">
    <source>
        <dbReference type="ARBA" id="ARBA00022833"/>
    </source>
</evidence>
<feature type="region of interest" description="Disordered" evidence="4">
    <location>
        <begin position="105"/>
        <end position="160"/>
    </location>
</feature>
<evidence type="ECO:0000256" key="2">
    <source>
        <dbReference type="ARBA" id="ARBA00022771"/>
    </source>
</evidence>
<evidence type="ECO:0000256" key="4">
    <source>
        <dbReference type="SAM" id="MobiDB-lite"/>
    </source>
</evidence>
<dbReference type="Proteomes" id="UP001152799">
    <property type="component" value="Chromosome 5"/>
</dbReference>
<feature type="domain" description="FLYWCH-type" evidence="5">
    <location>
        <begin position="13"/>
        <end position="73"/>
    </location>
</feature>
<name>A0A9N9MQQ3_9CUCU</name>
<keyword evidence="2" id="KW-0863">Zinc-finger</keyword>
<organism evidence="6 7">
    <name type="scientific">Ceutorhynchus assimilis</name>
    <name type="common">cabbage seed weevil</name>
    <dbReference type="NCBI Taxonomy" id="467358"/>
    <lineage>
        <taxon>Eukaryota</taxon>
        <taxon>Metazoa</taxon>
        <taxon>Ecdysozoa</taxon>
        <taxon>Arthropoda</taxon>
        <taxon>Hexapoda</taxon>
        <taxon>Insecta</taxon>
        <taxon>Pterygota</taxon>
        <taxon>Neoptera</taxon>
        <taxon>Endopterygota</taxon>
        <taxon>Coleoptera</taxon>
        <taxon>Polyphaga</taxon>
        <taxon>Cucujiformia</taxon>
        <taxon>Curculionidae</taxon>
        <taxon>Ceutorhynchinae</taxon>
        <taxon>Ceutorhynchus</taxon>
    </lineage>
</organism>
<evidence type="ECO:0000313" key="7">
    <source>
        <dbReference type="Proteomes" id="UP001152799"/>
    </source>
</evidence>
<gene>
    <name evidence="6" type="ORF">CEUTPL_LOCUS10075</name>
</gene>
<evidence type="ECO:0000256" key="1">
    <source>
        <dbReference type="ARBA" id="ARBA00022723"/>
    </source>
</evidence>
<accession>A0A9N9MQQ3</accession>
<dbReference type="Pfam" id="PF04500">
    <property type="entry name" value="FLYWCH"/>
    <property type="match status" value="1"/>
</dbReference>
<keyword evidence="1" id="KW-0479">Metal-binding</keyword>
<keyword evidence="3" id="KW-0862">Zinc</keyword>
<dbReference type="Gene3D" id="2.20.25.240">
    <property type="match status" value="1"/>
</dbReference>
<evidence type="ECO:0000259" key="5">
    <source>
        <dbReference type="Pfam" id="PF04500"/>
    </source>
</evidence>
<protein>
    <recommendedName>
        <fullName evidence="5">FLYWCH-type domain-containing protein</fullName>
    </recommendedName>
</protein>
<reference evidence="6" key="1">
    <citation type="submission" date="2022-01" db="EMBL/GenBank/DDBJ databases">
        <authorList>
            <person name="King R."/>
        </authorList>
    </citation>
    <scope>NUCLEOTIDE SEQUENCE</scope>
</reference>
<feature type="compositionally biased region" description="Polar residues" evidence="4">
    <location>
        <begin position="148"/>
        <end position="160"/>
    </location>
</feature>
<dbReference type="GO" id="GO:0008270">
    <property type="term" value="F:zinc ion binding"/>
    <property type="evidence" value="ECO:0007669"/>
    <property type="project" value="UniProtKB-KW"/>
</dbReference>
<evidence type="ECO:0000313" key="6">
    <source>
        <dbReference type="EMBL" id="CAG9769569.1"/>
    </source>
</evidence>
<dbReference type="InterPro" id="IPR007588">
    <property type="entry name" value="Znf_FLYWCH"/>
</dbReference>